<evidence type="ECO:0000256" key="1">
    <source>
        <dbReference type="ARBA" id="ARBA00004370"/>
    </source>
</evidence>
<keyword evidence="6" id="KW-0472">Membrane</keyword>
<evidence type="ECO:0000256" key="4">
    <source>
        <dbReference type="ARBA" id="ARBA00022837"/>
    </source>
</evidence>
<keyword evidence="4 7" id="KW-0106">Calcium</keyword>
<dbReference type="FunFam" id="2.60.40.60:FF:000092">
    <property type="entry name" value="Protocadherin 8"/>
    <property type="match status" value="1"/>
</dbReference>
<dbReference type="EMBL" id="KN736792">
    <property type="protein sequence ID" value="KIH55763.1"/>
    <property type="molecule type" value="Genomic_DNA"/>
</dbReference>
<proteinExistence type="predicted"/>
<gene>
    <name evidence="9" type="ORF">ANCDUO_14073</name>
</gene>
<dbReference type="SMART" id="SM00112">
    <property type="entry name" value="CA"/>
    <property type="match status" value="1"/>
</dbReference>
<accession>A0A0C2CHB5</accession>
<dbReference type="SUPFAM" id="SSF49313">
    <property type="entry name" value="Cadherin-like"/>
    <property type="match status" value="1"/>
</dbReference>
<dbReference type="InterPro" id="IPR002126">
    <property type="entry name" value="Cadherin-like_dom"/>
</dbReference>
<dbReference type="PANTHER" id="PTHR24026">
    <property type="entry name" value="FAT ATYPICAL CADHERIN-RELATED"/>
    <property type="match status" value="1"/>
</dbReference>
<dbReference type="PROSITE" id="PS50268">
    <property type="entry name" value="CADHERIN_2"/>
    <property type="match status" value="1"/>
</dbReference>
<evidence type="ECO:0000256" key="5">
    <source>
        <dbReference type="ARBA" id="ARBA00022989"/>
    </source>
</evidence>
<keyword evidence="5" id="KW-1133">Transmembrane helix</keyword>
<keyword evidence="2" id="KW-0812">Transmembrane</keyword>
<evidence type="ECO:0000256" key="3">
    <source>
        <dbReference type="ARBA" id="ARBA00022737"/>
    </source>
</evidence>
<dbReference type="GO" id="GO:0007156">
    <property type="term" value="P:homophilic cell adhesion via plasma membrane adhesion molecules"/>
    <property type="evidence" value="ECO:0007669"/>
    <property type="project" value="InterPro"/>
</dbReference>
<dbReference type="PANTHER" id="PTHR24026:SF127">
    <property type="entry name" value="CADHERIN-RELATED HMR-1"/>
    <property type="match status" value="1"/>
</dbReference>
<dbReference type="InterPro" id="IPR020894">
    <property type="entry name" value="Cadherin_CS"/>
</dbReference>
<keyword evidence="10" id="KW-1185">Reference proteome</keyword>
<reference evidence="9 10" key="1">
    <citation type="submission" date="2013-12" db="EMBL/GenBank/DDBJ databases">
        <title>Draft genome of the parsitic nematode Ancylostoma duodenale.</title>
        <authorList>
            <person name="Mitreva M."/>
        </authorList>
    </citation>
    <scope>NUCLEOTIDE SEQUENCE [LARGE SCALE GENOMIC DNA]</scope>
    <source>
        <strain evidence="9 10">Zhejiang</strain>
    </source>
</reference>
<dbReference type="PRINTS" id="PR00205">
    <property type="entry name" value="CADHERIN"/>
</dbReference>
<keyword evidence="3" id="KW-0677">Repeat</keyword>
<dbReference type="AlphaFoldDB" id="A0A0C2CHB5"/>
<evidence type="ECO:0000313" key="9">
    <source>
        <dbReference type="EMBL" id="KIH55763.1"/>
    </source>
</evidence>
<dbReference type="OrthoDB" id="6079678at2759"/>
<dbReference type="InterPro" id="IPR015919">
    <property type="entry name" value="Cadherin-like_sf"/>
</dbReference>
<dbReference type="Gene3D" id="2.60.40.60">
    <property type="entry name" value="Cadherins"/>
    <property type="match status" value="1"/>
</dbReference>
<protein>
    <submittedName>
        <fullName evidence="9">Cadherin domain protein</fullName>
    </submittedName>
</protein>
<dbReference type="GO" id="GO:0005509">
    <property type="term" value="F:calcium ion binding"/>
    <property type="evidence" value="ECO:0007669"/>
    <property type="project" value="UniProtKB-UniRule"/>
</dbReference>
<dbReference type="PROSITE" id="PS00232">
    <property type="entry name" value="CADHERIN_1"/>
    <property type="match status" value="1"/>
</dbReference>
<sequence>MLSSIKAARRPTKPPFSILTRIQVYLISHLCQTKYSCESSPRPNSGLIKLRAGVHATDLLRNDSPYNLTVIARDDGSCCSTESAQHTALATVLIGRGSVSQWSHNCLILEISGIEDVNNNKPEFHACASYGEMAKIQEGVYKKDPPIIIKVEATDEDSSSNGQIVYSLYYAQSESRKPFVIDKLTGVLTPSPHVIFDRETRPREDVTVKATDRGDRPLIGFCQFSIEVVDVNDNAPQFDRASYETSISRSETVG</sequence>
<feature type="domain" description="Cadherin" evidence="8">
    <location>
        <begin position="148"/>
        <end position="238"/>
    </location>
</feature>
<organism evidence="9 10">
    <name type="scientific">Ancylostoma duodenale</name>
    <dbReference type="NCBI Taxonomy" id="51022"/>
    <lineage>
        <taxon>Eukaryota</taxon>
        <taxon>Metazoa</taxon>
        <taxon>Ecdysozoa</taxon>
        <taxon>Nematoda</taxon>
        <taxon>Chromadorea</taxon>
        <taxon>Rhabditida</taxon>
        <taxon>Rhabditina</taxon>
        <taxon>Rhabditomorpha</taxon>
        <taxon>Strongyloidea</taxon>
        <taxon>Ancylostomatidae</taxon>
        <taxon>Ancylostomatinae</taxon>
        <taxon>Ancylostoma</taxon>
    </lineage>
</organism>
<evidence type="ECO:0000313" key="10">
    <source>
        <dbReference type="Proteomes" id="UP000054047"/>
    </source>
</evidence>
<evidence type="ECO:0000256" key="7">
    <source>
        <dbReference type="PROSITE-ProRule" id="PRU00043"/>
    </source>
</evidence>
<dbReference type="Pfam" id="PF00028">
    <property type="entry name" value="Cadherin"/>
    <property type="match status" value="1"/>
</dbReference>
<dbReference type="GO" id="GO:0005886">
    <property type="term" value="C:plasma membrane"/>
    <property type="evidence" value="ECO:0007669"/>
    <property type="project" value="InterPro"/>
</dbReference>
<dbReference type="CDD" id="cd11304">
    <property type="entry name" value="Cadherin_repeat"/>
    <property type="match status" value="1"/>
</dbReference>
<evidence type="ECO:0000256" key="2">
    <source>
        <dbReference type="ARBA" id="ARBA00022692"/>
    </source>
</evidence>
<comment type="subcellular location">
    <subcellularLocation>
        <location evidence="1">Membrane</location>
    </subcellularLocation>
</comment>
<evidence type="ECO:0000259" key="8">
    <source>
        <dbReference type="PROSITE" id="PS50268"/>
    </source>
</evidence>
<name>A0A0C2CHB5_9BILA</name>
<evidence type="ECO:0000256" key="6">
    <source>
        <dbReference type="ARBA" id="ARBA00023136"/>
    </source>
</evidence>
<dbReference type="Proteomes" id="UP000054047">
    <property type="component" value="Unassembled WGS sequence"/>
</dbReference>